<evidence type="ECO:0000256" key="3">
    <source>
        <dbReference type="SAM" id="Coils"/>
    </source>
</evidence>
<dbReference type="GO" id="GO:0004190">
    <property type="term" value="F:aspartic-type endopeptidase activity"/>
    <property type="evidence" value="ECO:0007669"/>
    <property type="project" value="InterPro"/>
</dbReference>
<sequence>MTSTSTITLPPVTTSRRTTGEPSKSTPLFEDQVRSYRNQQRRAYTTQRALRRVARRLTRRQPFQETLEQEIDPQEELRLSMQERARLVPAEVLYRSRRDGTVNHRVYSHRSEEAILCTDGNQLDRTFIQPESLEALKRSGMQFIHVGLMQVRIQTLHRHDEGTMALVVFRDTRWTNLLITRGLVGRLSNTPNVAFAYEIGNVTDYLASQGVQAIAGRKYSSQELQRQQWVLKPPRVERLPEAPTEVSTRNLIDGSISLRFGNYSTTTTPEVPSYNTEDEETEVNPDEEQLIAVFREDEDWDTLGEPSGKFDYMVKYTAPPSARVRRETIIPTGWGTDDDGELPSQQPPQNNELDDSEDEILGRFQMLAQIGDIEEPLPQKWVEPFLLEDGGEGDENSDEFENREEDYENLDEDDENSDTEAEFDEESEPEERVAVLEEDDLLPYPALRNLLRNEEKVFSASSGVVTSPYRPPQDTAMTPTGYAPATAQASISAPRQPIFEGYTPRRPNFKRYDATEFWQFPSAQAQTGAMFVIPRQIGMFDEVFARWESITKNYVATQGFSDPKDKAEFMENLLGETEKLTWVQWRMNFPEEYQELVNGVDGREGTQNIISQMRRVFTLEDPATGSTAAQDEAYRDLERLSCTNIKDIVPFLNDYARLAAKSGRLFLGAELSEKLWLKMPHDLGSKIKAAYQERHSGNQIGVFPRILFAYKYLEQECKEAAFRRSLKNLSFCSDMPLPGYYGEKKKYGVRKSKTYKGKPHETHARIEKTKQLVRSKRCKCYLCGEEGHFASECPSDRKSTRRLAMYEQLSIPEGMEIVSVDDREEASDAIFSISENEDDEALHHGGAFETIYMFHEGGDNIYWAGKKNGYLPFKRITRDQFQCEHAWEMNKEVATVDLQKCTFCKQETKTRMRLHCPKCKITSCILCSSNYCGQKITPEPLQQAYFPYEKSLMQQQQEYIVYQTAEIKKLQERLAMEEAKEAKIKELEEKLAIAERKIRAYEAQDQLEKERNELAENDRLKEEESLKKTYVTFEEEHKEDEVFIQREGKAHVTGAVVASATNNNCERERPVKGNMLYNMDVEIDIPYIPRFTVKAILDTGATSCCISSDRIPANAVEPNTFEVTFRGINSVQKSSKKLKYGQMRIGGHTFRIPYTYCFEKMELGEIQYVLGCNFIRSMHGGVRLEGNEVTFYKNVTTIQTRTMAPITSSIDEEDDTIQIIEEET</sequence>
<reference evidence="6 7" key="1">
    <citation type="submission" date="2019-07" db="EMBL/GenBank/DDBJ databases">
        <title>WGS assembly of Gossypium tomentosum.</title>
        <authorList>
            <person name="Chen Z.J."/>
            <person name="Sreedasyam A."/>
            <person name="Ando A."/>
            <person name="Song Q."/>
            <person name="De L."/>
            <person name="Hulse-Kemp A."/>
            <person name="Ding M."/>
            <person name="Ye W."/>
            <person name="Kirkbride R."/>
            <person name="Jenkins J."/>
            <person name="Plott C."/>
            <person name="Lovell J."/>
            <person name="Lin Y.-M."/>
            <person name="Vaughn R."/>
            <person name="Liu B."/>
            <person name="Li W."/>
            <person name="Simpson S."/>
            <person name="Scheffler B."/>
            <person name="Saski C."/>
            <person name="Grover C."/>
            <person name="Hu G."/>
            <person name="Conover J."/>
            <person name="Carlson J."/>
            <person name="Shu S."/>
            <person name="Boston L."/>
            <person name="Williams M."/>
            <person name="Peterson D."/>
            <person name="Mcgee K."/>
            <person name="Jones D."/>
            <person name="Wendel J."/>
            <person name="Stelly D."/>
            <person name="Grimwood J."/>
            <person name="Schmutz J."/>
        </authorList>
    </citation>
    <scope>NUCLEOTIDE SEQUENCE [LARGE SCALE GENOMIC DNA]</scope>
    <source>
        <strain evidence="6">7179.01</strain>
    </source>
</reference>
<dbReference type="Pfam" id="PF00098">
    <property type="entry name" value="zf-CCHC"/>
    <property type="match status" value="1"/>
</dbReference>
<feature type="region of interest" description="Disordered" evidence="4">
    <location>
        <begin position="1"/>
        <end position="27"/>
    </location>
</feature>
<dbReference type="InterPro" id="IPR001878">
    <property type="entry name" value="Znf_CCHC"/>
</dbReference>
<dbReference type="Proteomes" id="UP000322667">
    <property type="component" value="Chromosome D07"/>
</dbReference>
<feature type="coiled-coil region" evidence="3">
    <location>
        <begin position="960"/>
        <end position="1027"/>
    </location>
</feature>
<dbReference type="SUPFAM" id="SSF50630">
    <property type="entry name" value="Acid proteases"/>
    <property type="match status" value="1"/>
</dbReference>
<organism evidence="6 7">
    <name type="scientific">Gossypium tomentosum</name>
    <name type="common">Hawaiian cotton</name>
    <name type="synonym">Gossypium sandvicense</name>
    <dbReference type="NCBI Taxonomy" id="34277"/>
    <lineage>
        <taxon>Eukaryota</taxon>
        <taxon>Viridiplantae</taxon>
        <taxon>Streptophyta</taxon>
        <taxon>Embryophyta</taxon>
        <taxon>Tracheophyta</taxon>
        <taxon>Spermatophyta</taxon>
        <taxon>Magnoliopsida</taxon>
        <taxon>eudicotyledons</taxon>
        <taxon>Gunneridae</taxon>
        <taxon>Pentapetalae</taxon>
        <taxon>rosids</taxon>
        <taxon>malvids</taxon>
        <taxon>Malvales</taxon>
        <taxon>Malvaceae</taxon>
        <taxon>Malvoideae</taxon>
        <taxon>Gossypium</taxon>
    </lineage>
</organism>
<dbReference type="InterPro" id="IPR021109">
    <property type="entry name" value="Peptidase_aspartic_dom_sf"/>
</dbReference>
<keyword evidence="7" id="KW-1185">Reference proteome</keyword>
<dbReference type="Pfam" id="PF22909">
    <property type="entry name" value="Caulimovir_coat_dom"/>
    <property type="match status" value="1"/>
</dbReference>
<dbReference type="InterPro" id="IPR018061">
    <property type="entry name" value="Retropepsins"/>
</dbReference>
<feature type="region of interest" description="Disordered" evidence="4">
    <location>
        <begin position="263"/>
        <end position="284"/>
    </location>
</feature>
<accession>A0A5D2K376</accession>
<keyword evidence="2" id="KW-0862">Zinc</keyword>
<evidence type="ECO:0000313" key="7">
    <source>
        <dbReference type="Proteomes" id="UP000322667"/>
    </source>
</evidence>
<dbReference type="EMBL" id="CM017629">
    <property type="protein sequence ID" value="TYH61116.1"/>
    <property type="molecule type" value="Genomic_DNA"/>
</dbReference>
<dbReference type="PROSITE" id="PS00141">
    <property type="entry name" value="ASP_PROTEASE"/>
    <property type="match status" value="1"/>
</dbReference>
<dbReference type="PROSITE" id="PS50158">
    <property type="entry name" value="ZF_CCHC"/>
    <property type="match status" value="1"/>
</dbReference>
<feature type="domain" description="CCHC-type" evidence="5">
    <location>
        <begin position="779"/>
        <end position="795"/>
    </location>
</feature>
<dbReference type="InterPro" id="IPR001969">
    <property type="entry name" value="Aspartic_peptidase_AS"/>
</dbReference>
<gene>
    <name evidence="6" type="ORF">ES332_D07G027800v1</name>
</gene>
<dbReference type="InterPro" id="IPR036875">
    <property type="entry name" value="Znf_CCHC_sf"/>
</dbReference>
<dbReference type="GO" id="GO:0008270">
    <property type="term" value="F:zinc ion binding"/>
    <property type="evidence" value="ECO:0007669"/>
    <property type="project" value="UniProtKB-KW"/>
</dbReference>
<dbReference type="AlphaFoldDB" id="A0A5D2K376"/>
<name>A0A5D2K376_GOSTO</name>
<dbReference type="Gene3D" id="4.10.60.10">
    <property type="entry name" value="Zinc finger, CCHC-type"/>
    <property type="match status" value="1"/>
</dbReference>
<dbReference type="GO" id="GO:0006508">
    <property type="term" value="P:proteolysis"/>
    <property type="evidence" value="ECO:0007669"/>
    <property type="project" value="InterPro"/>
</dbReference>
<dbReference type="SUPFAM" id="SSF57756">
    <property type="entry name" value="Retrovirus zinc finger-like domains"/>
    <property type="match status" value="1"/>
</dbReference>
<evidence type="ECO:0000313" key="6">
    <source>
        <dbReference type="EMBL" id="TYH61116.1"/>
    </source>
</evidence>
<feature type="region of interest" description="Disordered" evidence="4">
    <location>
        <begin position="324"/>
        <end position="355"/>
    </location>
</feature>
<feature type="region of interest" description="Disordered" evidence="4">
    <location>
        <begin position="387"/>
        <end position="432"/>
    </location>
</feature>
<dbReference type="SMART" id="SM00343">
    <property type="entry name" value="ZnF_C2HC"/>
    <property type="match status" value="1"/>
</dbReference>
<evidence type="ECO:0000256" key="1">
    <source>
        <dbReference type="ARBA" id="ARBA00022801"/>
    </source>
</evidence>
<protein>
    <recommendedName>
        <fullName evidence="5">CCHC-type domain-containing protein</fullName>
    </recommendedName>
</protein>
<proteinExistence type="predicted"/>
<feature type="compositionally biased region" description="Polar residues" evidence="4">
    <location>
        <begin position="1"/>
        <end position="26"/>
    </location>
</feature>
<dbReference type="Gene3D" id="2.40.70.10">
    <property type="entry name" value="Acid Proteases"/>
    <property type="match status" value="1"/>
</dbReference>
<feature type="compositionally biased region" description="Acidic residues" evidence="4">
    <location>
        <begin position="389"/>
        <end position="429"/>
    </location>
</feature>
<evidence type="ECO:0000256" key="4">
    <source>
        <dbReference type="SAM" id="MobiDB-lite"/>
    </source>
</evidence>
<keyword evidence="2" id="KW-0479">Metal-binding</keyword>
<dbReference type="Pfam" id="PF00077">
    <property type="entry name" value="RVP"/>
    <property type="match status" value="1"/>
</dbReference>
<keyword evidence="3" id="KW-0175">Coiled coil</keyword>
<keyword evidence="2" id="KW-0863">Zinc-finger</keyword>
<evidence type="ECO:0000259" key="5">
    <source>
        <dbReference type="PROSITE" id="PS50158"/>
    </source>
</evidence>
<evidence type="ECO:0000256" key="2">
    <source>
        <dbReference type="PROSITE-ProRule" id="PRU00047"/>
    </source>
</evidence>
<keyword evidence="1" id="KW-0378">Hydrolase</keyword>
<feature type="compositionally biased region" description="Polar residues" evidence="4">
    <location>
        <begin position="263"/>
        <end position="274"/>
    </location>
</feature>
<dbReference type="GO" id="GO:0003676">
    <property type="term" value="F:nucleic acid binding"/>
    <property type="evidence" value="ECO:0007669"/>
    <property type="project" value="InterPro"/>
</dbReference>